<sequence>MKKFLTLVKTNIDSVIKLNYKAPITKNAPLEKWCIFS</sequence>
<name>A0A3D9N0L8_9FLAO</name>
<protein>
    <submittedName>
        <fullName evidence="1">Uncharacterized protein</fullName>
    </submittedName>
</protein>
<dbReference type="EMBL" id="QREI01000004">
    <property type="protein sequence ID" value="REE24264.1"/>
    <property type="molecule type" value="Genomic_DNA"/>
</dbReference>
<proteinExistence type="predicted"/>
<dbReference type="Proteomes" id="UP000256919">
    <property type="component" value="Unassembled WGS sequence"/>
</dbReference>
<dbReference type="AlphaFoldDB" id="A0A3D9N0L8"/>
<gene>
    <name evidence="1" type="ORF">DFQ09_10429</name>
</gene>
<organism evidence="1 2">
    <name type="scientific">Winogradskyella pacifica</name>
    <dbReference type="NCBI Taxonomy" id="664642"/>
    <lineage>
        <taxon>Bacteria</taxon>
        <taxon>Pseudomonadati</taxon>
        <taxon>Bacteroidota</taxon>
        <taxon>Flavobacteriia</taxon>
        <taxon>Flavobacteriales</taxon>
        <taxon>Flavobacteriaceae</taxon>
        <taxon>Winogradskyella</taxon>
    </lineage>
</organism>
<reference evidence="1 2" key="1">
    <citation type="submission" date="2018-07" db="EMBL/GenBank/DDBJ databases">
        <title>Genomic Encyclopedia of Type Strains, Phase III (KMG-III): the genomes of soil and plant-associated and newly described type strains.</title>
        <authorList>
            <person name="Whitman W."/>
        </authorList>
    </citation>
    <scope>NUCLEOTIDE SEQUENCE [LARGE SCALE GENOMIC DNA]</scope>
    <source>
        <strain evidence="1 2">CECT 7948</strain>
    </source>
</reference>
<evidence type="ECO:0000313" key="2">
    <source>
        <dbReference type="Proteomes" id="UP000256919"/>
    </source>
</evidence>
<keyword evidence="2" id="KW-1185">Reference proteome</keyword>
<accession>A0A3D9N0L8</accession>
<comment type="caution">
    <text evidence="1">The sequence shown here is derived from an EMBL/GenBank/DDBJ whole genome shotgun (WGS) entry which is preliminary data.</text>
</comment>
<evidence type="ECO:0000313" key="1">
    <source>
        <dbReference type="EMBL" id="REE24264.1"/>
    </source>
</evidence>